<proteinExistence type="predicted"/>
<organism evidence="2 3">
    <name type="scientific">Funneliformis caledonium</name>
    <dbReference type="NCBI Taxonomy" id="1117310"/>
    <lineage>
        <taxon>Eukaryota</taxon>
        <taxon>Fungi</taxon>
        <taxon>Fungi incertae sedis</taxon>
        <taxon>Mucoromycota</taxon>
        <taxon>Glomeromycotina</taxon>
        <taxon>Glomeromycetes</taxon>
        <taxon>Glomerales</taxon>
        <taxon>Glomeraceae</taxon>
        <taxon>Funneliformis</taxon>
    </lineage>
</organism>
<evidence type="ECO:0000313" key="3">
    <source>
        <dbReference type="Proteomes" id="UP000789570"/>
    </source>
</evidence>
<keyword evidence="3" id="KW-1185">Reference proteome</keyword>
<dbReference type="AlphaFoldDB" id="A0A9N9D3K5"/>
<feature type="region of interest" description="Disordered" evidence="1">
    <location>
        <begin position="100"/>
        <end position="121"/>
    </location>
</feature>
<name>A0A9N9D3K5_9GLOM</name>
<sequence>VTLTQTVMVNKNIESEEDLPCQDPLVIFTDAADKDYFVGNERSGNFVLRRKLYSPLTKSKVQANKNNLIKSIISVIGKLKISRTNKHLVAKEIERNLVAGDTKSCNQSGENKNDQEEKNWS</sequence>
<protein>
    <submittedName>
        <fullName evidence="2">11863_t:CDS:1</fullName>
    </submittedName>
</protein>
<dbReference type="Proteomes" id="UP000789570">
    <property type="component" value="Unassembled WGS sequence"/>
</dbReference>
<evidence type="ECO:0000313" key="2">
    <source>
        <dbReference type="EMBL" id="CAG8623951.1"/>
    </source>
</evidence>
<feature type="non-terminal residue" evidence="2">
    <location>
        <position position="121"/>
    </location>
</feature>
<comment type="caution">
    <text evidence="2">The sequence shown here is derived from an EMBL/GenBank/DDBJ whole genome shotgun (WGS) entry which is preliminary data.</text>
</comment>
<gene>
    <name evidence="2" type="ORF">FCALED_LOCUS9703</name>
</gene>
<evidence type="ECO:0000256" key="1">
    <source>
        <dbReference type="SAM" id="MobiDB-lite"/>
    </source>
</evidence>
<dbReference type="OrthoDB" id="2444746at2759"/>
<accession>A0A9N9D3K5</accession>
<reference evidence="2" key="1">
    <citation type="submission" date="2021-06" db="EMBL/GenBank/DDBJ databases">
        <authorList>
            <person name="Kallberg Y."/>
            <person name="Tangrot J."/>
            <person name="Rosling A."/>
        </authorList>
    </citation>
    <scope>NUCLEOTIDE SEQUENCE</scope>
    <source>
        <strain evidence="2">UK204</strain>
    </source>
</reference>
<dbReference type="EMBL" id="CAJVPQ010003293">
    <property type="protein sequence ID" value="CAG8623951.1"/>
    <property type="molecule type" value="Genomic_DNA"/>
</dbReference>
<feature type="compositionally biased region" description="Basic and acidic residues" evidence="1">
    <location>
        <begin position="111"/>
        <end position="121"/>
    </location>
</feature>